<dbReference type="STRING" id="545501.BN997_04359"/>
<name>A0A0A1N0C0_9BACI</name>
<evidence type="ECO:0000313" key="2">
    <source>
        <dbReference type="EMBL" id="CEI84411.1"/>
    </source>
</evidence>
<dbReference type="RefSeq" id="WP_042535219.1">
    <property type="nucleotide sequence ID" value="NZ_CDGG01000001.1"/>
</dbReference>
<dbReference type="InterPro" id="IPR023378">
    <property type="entry name" value="YheA/YmcA-like_dom_sf"/>
</dbReference>
<dbReference type="Pfam" id="PF06133">
    <property type="entry name" value="Com_YlbF"/>
    <property type="match status" value="1"/>
</dbReference>
<dbReference type="Gene3D" id="1.20.1500.10">
    <property type="entry name" value="YheA/YmcA-like"/>
    <property type="match status" value="1"/>
</dbReference>
<dbReference type="Proteomes" id="UP000040453">
    <property type="component" value="Unassembled WGS sequence"/>
</dbReference>
<dbReference type="OrthoDB" id="2157513at2"/>
<dbReference type="SUPFAM" id="SSF158622">
    <property type="entry name" value="YheA/YmcA-like"/>
    <property type="match status" value="1"/>
</dbReference>
<protein>
    <recommendedName>
        <fullName evidence="4">YlbF family regulator</fullName>
    </recommendedName>
</protein>
<organism evidence="2 3">
    <name type="scientific">Oceanobacillus oncorhynchi</name>
    <dbReference type="NCBI Taxonomy" id="545501"/>
    <lineage>
        <taxon>Bacteria</taxon>
        <taxon>Bacillati</taxon>
        <taxon>Bacillota</taxon>
        <taxon>Bacilli</taxon>
        <taxon>Bacillales</taxon>
        <taxon>Bacillaceae</taxon>
        <taxon>Oceanobacillus</taxon>
    </lineage>
</organism>
<evidence type="ECO:0000313" key="3">
    <source>
        <dbReference type="Proteomes" id="UP000040453"/>
    </source>
</evidence>
<keyword evidence="3" id="KW-1185">Reference proteome</keyword>
<dbReference type="AlphaFoldDB" id="A0A0A1N0C0"/>
<feature type="coiled-coil region" evidence="1">
    <location>
        <begin position="86"/>
        <end position="113"/>
    </location>
</feature>
<evidence type="ECO:0008006" key="4">
    <source>
        <dbReference type="Google" id="ProtNLM"/>
    </source>
</evidence>
<proteinExistence type="predicted"/>
<evidence type="ECO:0000256" key="1">
    <source>
        <dbReference type="SAM" id="Coils"/>
    </source>
</evidence>
<reference evidence="2 3" key="1">
    <citation type="submission" date="2014-11" db="EMBL/GenBank/DDBJ databases">
        <authorList>
            <person name="Urmite Genomes Urmite Genomes"/>
        </authorList>
    </citation>
    <scope>NUCLEOTIDE SEQUENCE [LARGE SCALE GENOMIC DNA]</scope>
    <source>
        <strain evidence="2 3">Oc5</strain>
    </source>
</reference>
<dbReference type="InterPro" id="IPR052767">
    <property type="entry name" value="Bact_com_dev_regulator"/>
</dbReference>
<keyword evidence="1" id="KW-0175">Coiled coil</keyword>
<sequence length="145" mass="16319">MIATMEYVDILDESEHVGKMILQSDIMQQYQSAKKVLDEDKEAQRLIRTFADVKEHYEDVQRFGRYHPDYYDIMKQVRSKKRDMDLNDKVAAFKIAERNLQNLLDEVSQFVAESVSEQIKAPKDGAALTDSGCGCGSGGACGCAS</sequence>
<dbReference type="PANTHER" id="PTHR38448:SF2">
    <property type="entry name" value="REGULATORY PROTEIN YLBF"/>
    <property type="match status" value="1"/>
</dbReference>
<accession>A0A0A1N0C0</accession>
<dbReference type="InterPro" id="IPR010368">
    <property type="entry name" value="Com_YlbF"/>
</dbReference>
<dbReference type="PANTHER" id="PTHR38448">
    <property type="entry name" value="REGULATORY PROTEIN YLBF-RELATED"/>
    <property type="match status" value="1"/>
</dbReference>
<gene>
    <name evidence="2" type="ORF">BN997_04359</name>
</gene>
<dbReference type="EMBL" id="CDGG01000001">
    <property type="protein sequence ID" value="CEI84411.1"/>
    <property type="molecule type" value="Genomic_DNA"/>
</dbReference>